<feature type="signal peptide" evidence="5">
    <location>
        <begin position="1"/>
        <end position="17"/>
    </location>
</feature>
<evidence type="ECO:0000256" key="4">
    <source>
        <dbReference type="SAM" id="MobiDB-lite"/>
    </source>
</evidence>
<evidence type="ECO:0000256" key="3">
    <source>
        <dbReference type="ARBA" id="ARBA00022989"/>
    </source>
</evidence>
<dbReference type="AlphaFoldDB" id="A0A6Y4GYY1"/>
<sequence>MKKIIIALFFAPFFTHATTDAECLSKPAFDGTLSNVWKEGDSRYANFENCIYELSGIGIGYDNDTSWNGHWTPVRAADGSGNGGDDNSSGGGSNGDSGNNSTPDTVTPGQTVNLPSDLSTLSIPANVVKSDSIGSQFSLYTNASCTMCSGYYLSNNADSIAIANITETVKADYNQPDMWFEQTDSDGNHVKILQNSYKAVSYNVESKQSDVNNPTYINYSYSVNVKQVSYDTSNVCIMNWETFQNKCDASRAVLITDTVTPSYSRNITIQSNINYQGS</sequence>
<keyword evidence="5" id="KW-0732">Signal</keyword>
<proteinExistence type="predicted"/>
<accession>A0A6Y4GYY1</accession>
<keyword evidence="3" id="KW-0812">Transmembrane</keyword>
<keyword evidence="3" id="KW-0472">Membrane</keyword>
<dbReference type="Pfam" id="PF05357">
    <property type="entry name" value="Phage_Coat_A"/>
    <property type="match status" value="1"/>
</dbReference>
<feature type="domain" description="Attachment protein G3P N-terminal" evidence="6">
    <location>
        <begin position="1"/>
        <end position="61"/>
    </location>
</feature>
<feature type="non-terminal residue" evidence="7">
    <location>
        <position position="278"/>
    </location>
</feature>
<protein>
    <recommendedName>
        <fullName evidence="6">Attachment protein G3P N-terminal domain-containing protein</fullName>
    </recommendedName>
</protein>
<reference evidence="7" key="1">
    <citation type="journal article" date="2018" name="Genome Biol.">
        <title>SKESA: strategic k-mer extension for scrupulous assemblies.</title>
        <authorList>
            <person name="Souvorov A."/>
            <person name="Agarwala R."/>
            <person name="Lipman D.J."/>
        </authorList>
    </citation>
    <scope>NUCLEOTIDE SEQUENCE</scope>
    <source>
        <strain evidence="7">Salmonella enterica</strain>
    </source>
</reference>
<comment type="caution">
    <text evidence="7">The sequence shown here is derived from an EMBL/GenBank/DDBJ whole genome shotgun (WGS) entry which is preliminary data.</text>
</comment>
<dbReference type="EMBL" id="DAAHCO010000029">
    <property type="protein sequence ID" value="HAB5628990.1"/>
    <property type="molecule type" value="Genomic_DNA"/>
</dbReference>
<dbReference type="InterPro" id="IPR008021">
    <property type="entry name" value="Attachment_G3P_N"/>
</dbReference>
<comment type="subcellular location">
    <subcellularLocation>
        <location evidence="1">Host membrane</location>
        <topology evidence="1">Single-pass membrane protein</topology>
    </subcellularLocation>
</comment>
<reference evidence="7" key="2">
    <citation type="submission" date="2019-10" db="EMBL/GenBank/DDBJ databases">
        <authorList>
            <consortium name="NCBI Pathogen Detection Project"/>
        </authorList>
    </citation>
    <scope>NUCLEOTIDE SEQUENCE</scope>
    <source>
        <strain evidence="7">Salmonella enterica</strain>
    </source>
</reference>
<evidence type="ECO:0000259" key="6">
    <source>
        <dbReference type="Pfam" id="PF05357"/>
    </source>
</evidence>
<keyword evidence="3" id="KW-1133">Transmembrane helix</keyword>
<dbReference type="Gene3D" id="2.30.27.10">
    <property type="entry name" value="Phage FD Coat Protein,Membrane penetration domain"/>
    <property type="match status" value="1"/>
</dbReference>
<dbReference type="SUPFAM" id="SSF50176">
    <property type="entry name" value="N-terminal domains of the minor coat protein g3p"/>
    <property type="match status" value="1"/>
</dbReference>
<evidence type="ECO:0000313" key="7">
    <source>
        <dbReference type="EMBL" id="HAB5628990.1"/>
    </source>
</evidence>
<organism evidence="7">
    <name type="scientific">Salmonella infantis</name>
    <dbReference type="NCBI Taxonomy" id="595"/>
    <lineage>
        <taxon>Bacteria</taxon>
        <taxon>Pseudomonadati</taxon>
        <taxon>Pseudomonadota</taxon>
        <taxon>Gammaproteobacteria</taxon>
        <taxon>Enterobacterales</taxon>
        <taxon>Enterobacteriaceae</taxon>
        <taxon>Salmonella</taxon>
    </lineage>
</organism>
<dbReference type="GO" id="GO:0033644">
    <property type="term" value="C:host cell membrane"/>
    <property type="evidence" value="ECO:0007669"/>
    <property type="project" value="UniProtKB-SubCell"/>
</dbReference>
<evidence type="ECO:0000256" key="2">
    <source>
        <dbReference type="ARBA" id="ARBA00022870"/>
    </source>
</evidence>
<feature type="region of interest" description="Disordered" evidence="4">
    <location>
        <begin position="72"/>
        <end position="115"/>
    </location>
</feature>
<feature type="compositionally biased region" description="Polar residues" evidence="4">
    <location>
        <begin position="102"/>
        <end position="115"/>
    </location>
</feature>
<keyword evidence="2" id="KW-1043">Host membrane</keyword>
<gene>
    <name evidence="7" type="ORF">GBV39_22825</name>
</gene>
<feature type="compositionally biased region" description="Gly residues" evidence="4">
    <location>
        <begin position="80"/>
        <end position="95"/>
    </location>
</feature>
<evidence type="ECO:0000256" key="1">
    <source>
        <dbReference type="ARBA" id="ARBA00004379"/>
    </source>
</evidence>
<name>A0A6Y4GYY1_SALIN</name>
<feature type="chain" id="PRO_5028121644" description="Attachment protein G3P N-terminal domain-containing protein" evidence="5">
    <location>
        <begin position="18"/>
        <end position="278"/>
    </location>
</feature>
<evidence type="ECO:0000256" key="5">
    <source>
        <dbReference type="SAM" id="SignalP"/>
    </source>
</evidence>
<dbReference type="InterPro" id="IPR036200">
    <property type="entry name" value="Attachment_G3P_N_sf"/>
</dbReference>